<dbReference type="OrthoDB" id="9803697at2"/>
<evidence type="ECO:0000313" key="1">
    <source>
        <dbReference type="EMBL" id="KZD24631.1"/>
    </source>
</evidence>
<protein>
    <recommendedName>
        <fullName evidence="3">DUF2171 domain-containing protein</fullName>
    </recommendedName>
</protein>
<name>A0A161R603_9BRAD</name>
<evidence type="ECO:0008006" key="3">
    <source>
        <dbReference type="Google" id="ProtNLM"/>
    </source>
</evidence>
<sequence length="80" mass="8579">MSALSKIKEHMEIIGADGVHVGTVDKVEGNRIKLTKKDSGEGSHKGHHHFIDGGLVAEVEGDKVRLSANGDVAFAMEEEK</sequence>
<dbReference type="InterPro" id="IPR018684">
    <property type="entry name" value="DUF2171"/>
</dbReference>
<proteinExistence type="predicted"/>
<evidence type="ECO:0000313" key="2">
    <source>
        <dbReference type="Proteomes" id="UP000076574"/>
    </source>
</evidence>
<dbReference type="STRING" id="943830.A4A58_22495"/>
<keyword evidence="2" id="KW-1185">Reference proteome</keyword>
<dbReference type="AlphaFoldDB" id="A0A161R603"/>
<gene>
    <name evidence="1" type="ORF">A4A58_22495</name>
</gene>
<comment type="caution">
    <text evidence="1">The sequence shown here is derived from an EMBL/GenBank/DDBJ whole genome shotgun (WGS) entry which is preliminary data.</text>
</comment>
<reference evidence="1 2" key="1">
    <citation type="submission" date="2016-03" db="EMBL/GenBank/DDBJ databases">
        <title>Microsymbionts genomes from the relict species Vavilovia formosa (Stev.) Fed.</title>
        <authorList>
            <person name="Kopat V."/>
            <person name="Chirak E."/>
            <person name="Kimeklis A."/>
            <person name="Andronov E."/>
        </authorList>
    </citation>
    <scope>NUCLEOTIDE SEQUENCE [LARGE SCALE GENOMIC DNA]</scope>
    <source>
        <strain evidence="1 2">Vaf07</strain>
    </source>
</reference>
<accession>A0A161R603</accession>
<dbReference type="RefSeq" id="WP_068730941.1">
    <property type="nucleotide sequence ID" value="NZ_LVYV01000003.1"/>
</dbReference>
<organism evidence="1 2">
    <name type="scientific">Tardiphaga robiniae</name>
    <dbReference type="NCBI Taxonomy" id="943830"/>
    <lineage>
        <taxon>Bacteria</taxon>
        <taxon>Pseudomonadati</taxon>
        <taxon>Pseudomonadota</taxon>
        <taxon>Alphaproteobacteria</taxon>
        <taxon>Hyphomicrobiales</taxon>
        <taxon>Nitrobacteraceae</taxon>
        <taxon>Tardiphaga</taxon>
    </lineage>
</organism>
<dbReference type="Proteomes" id="UP000076574">
    <property type="component" value="Unassembled WGS sequence"/>
</dbReference>
<dbReference type="EMBL" id="LVYV01000003">
    <property type="protein sequence ID" value="KZD24631.1"/>
    <property type="molecule type" value="Genomic_DNA"/>
</dbReference>
<dbReference type="Pfam" id="PF09939">
    <property type="entry name" value="DUF2171"/>
    <property type="match status" value="1"/>
</dbReference>